<comment type="similarity">
    <text evidence="2 9">Belongs to the G-protein coupled receptor 1 family.</text>
</comment>
<protein>
    <submittedName>
        <fullName evidence="12">Neuropeptide Y receptor</fullName>
    </submittedName>
</protein>
<feature type="domain" description="G-protein coupled receptors family 1 profile" evidence="11">
    <location>
        <begin position="53"/>
        <end position="316"/>
    </location>
</feature>
<dbReference type="EMBL" id="LNIX01000003">
    <property type="protein sequence ID" value="OXA56973.1"/>
    <property type="molecule type" value="Genomic_DNA"/>
</dbReference>
<keyword evidence="3 9" id="KW-0812">Transmembrane</keyword>
<dbReference type="SUPFAM" id="SSF81321">
    <property type="entry name" value="Family A G protein-coupled receptor-like"/>
    <property type="match status" value="1"/>
</dbReference>
<feature type="transmembrane region" description="Helical" evidence="10">
    <location>
        <begin position="297"/>
        <end position="319"/>
    </location>
</feature>
<dbReference type="PANTHER" id="PTHR24235">
    <property type="entry name" value="NEUROPEPTIDE Y RECEPTOR"/>
    <property type="match status" value="1"/>
</dbReference>
<comment type="subcellular location">
    <subcellularLocation>
        <location evidence="1">Membrane</location>
        <topology evidence="1">Multi-pass membrane protein</topology>
    </subcellularLocation>
</comment>
<keyword evidence="7 9" id="KW-0675">Receptor</keyword>
<reference evidence="12 13" key="1">
    <citation type="submission" date="2015-12" db="EMBL/GenBank/DDBJ databases">
        <title>The genome of Folsomia candida.</title>
        <authorList>
            <person name="Faddeeva A."/>
            <person name="Derks M.F."/>
            <person name="Anvar Y."/>
            <person name="Smit S."/>
            <person name="Van Straalen N."/>
            <person name="Roelofs D."/>
        </authorList>
    </citation>
    <scope>NUCLEOTIDE SEQUENCE [LARGE SCALE GENOMIC DNA]</scope>
    <source>
        <strain evidence="12 13">VU population</strain>
        <tissue evidence="12">Whole body</tissue>
    </source>
</reference>
<gene>
    <name evidence="12" type="ORF">Fcan01_06566</name>
</gene>
<keyword evidence="6 10" id="KW-0472">Membrane</keyword>
<proteinExistence type="inferred from homology"/>
<dbReference type="STRING" id="158441.A0A226EH36"/>
<keyword evidence="8 9" id="KW-0807">Transducer</keyword>
<evidence type="ECO:0000256" key="1">
    <source>
        <dbReference type="ARBA" id="ARBA00004141"/>
    </source>
</evidence>
<keyword evidence="4 10" id="KW-1133">Transmembrane helix</keyword>
<accession>A0A226EH36</accession>
<evidence type="ECO:0000313" key="13">
    <source>
        <dbReference type="Proteomes" id="UP000198287"/>
    </source>
</evidence>
<evidence type="ECO:0000256" key="9">
    <source>
        <dbReference type="RuleBase" id="RU000688"/>
    </source>
</evidence>
<dbReference type="Proteomes" id="UP000198287">
    <property type="component" value="Unassembled WGS sequence"/>
</dbReference>
<dbReference type="InterPro" id="IPR000276">
    <property type="entry name" value="GPCR_Rhodpsn"/>
</dbReference>
<dbReference type="OMA" id="PWHEACK"/>
<dbReference type="OrthoDB" id="10053194at2759"/>
<dbReference type="InterPro" id="IPR017452">
    <property type="entry name" value="GPCR_Rhodpsn_7TM"/>
</dbReference>
<dbReference type="PROSITE" id="PS50262">
    <property type="entry name" value="G_PROTEIN_RECEP_F1_2"/>
    <property type="match status" value="1"/>
</dbReference>
<feature type="transmembrane region" description="Helical" evidence="10">
    <location>
        <begin position="147"/>
        <end position="170"/>
    </location>
</feature>
<feature type="transmembrane region" description="Helical" evidence="10">
    <location>
        <begin position="110"/>
        <end position="135"/>
    </location>
</feature>
<keyword evidence="5 9" id="KW-0297">G-protein coupled receptor</keyword>
<dbReference type="PRINTS" id="PR00237">
    <property type="entry name" value="GPCRRHODOPSN"/>
</dbReference>
<evidence type="ECO:0000259" key="11">
    <source>
        <dbReference type="PROSITE" id="PS50262"/>
    </source>
</evidence>
<keyword evidence="13" id="KW-1185">Reference proteome</keyword>
<feature type="transmembrane region" description="Helical" evidence="10">
    <location>
        <begin position="38"/>
        <end position="62"/>
    </location>
</feature>
<evidence type="ECO:0000256" key="4">
    <source>
        <dbReference type="ARBA" id="ARBA00022989"/>
    </source>
</evidence>
<sequence>MEAEESLSSQFLLNNFTNTSTELLPLTPFTYPPLFQCLIYTLYSAIVITAVFGNILVITVVLTIPKMRTVTNFLIGNLALGDLLMASFSPFGFISILLQFWPFGKLLCLIVTPFQCVFVFVSAWTLVVLSLERWWVIVGKAKWRKGLVFWAIGGVWIFSLVVSLPVGLVVGVRDAGNERMLCEEIGWPSPTLRLSYTLTLIFLQYFLPVSVLASTYTRIAIEIWWKKVIPVLECSGSMYTKSVREERMEKAKRKTISTLLLVVTCYTLSWLPLNLLYLYLEIIQDEESDPFPMIEYVYVLCHWLSMTHSSLNIFIYAFVNERFRDGFLTVLRRCVRSKPQNQAPTADVVSMMTL</sequence>
<dbReference type="AlphaFoldDB" id="A0A226EH36"/>
<evidence type="ECO:0000256" key="5">
    <source>
        <dbReference type="ARBA" id="ARBA00023040"/>
    </source>
</evidence>
<feature type="transmembrane region" description="Helical" evidence="10">
    <location>
        <begin position="256"/>
        <end position="277"/>
    </location>
</feature>
<dbReference type="Gene3D" id="1.20.1070.10">
    <property type="entry name" value="Rhodopsin 7-helix transmembrane proteins"/>
    <property type="match status" value="1"/>
</dbReference>
<dbReference type="PRINTS" id="PR01012">
    <property type="entry name" value="NRPEPTIDEYR"/>
</dbReference>
<dbReference type="PANTHER" id="PTHR24235:SF29">
    <property type="entry name" value="GH23382P"/>
    <property type="match status" value="1"/>
</dbReference>
<comment type="caution">
    <text evidence="12">The sequence shown here is derived from an EMBL/GenBank/DDBJ whole genome shotgun (WGS) entry which is preliminary data.</text>
</comment>
<dbReference type="GO" id="GO:0004983">
    <property type="term" value="F:neuropeptide Y receptor activity"/>
    <property type="evidence" value="ECO:0007669"/>
    <property type="project" value="InterPro"/>
</dbReference>
<evidence type="ECO:0000256" key="3">
    <source>
        <dbReference type="ARBA" id="ARBA00022692"/>
    </source>
</evidence>
<evidence type="ECO:0000313" key="12">
    <source>
        <dbReference type="EMBL" id="OXA56973.1"/>
    </source>
</evidence>
<feature type="transmembrane region" description="Helical" evidence="10">
    <location>
        <begin position="74"/>
        <end position="98"/>
    </location>
</feature>
<evidence type="ECO:0000256" key="10">
    <source>
        <dbReference type="SAM" id="Phobius"/>
    </source>
</evidence>
<feature type="transmembrane region" description="Helical" evidence="10">
    <location>
        <begin position="196"/>
        <end position="217"/>
    </location>
</feature>
<evidence type="ECO:0000256" key="7">
    <source>
        <dbReference type="ARBA" id="ARBA00023170"/>
    </source>
</evidence>
<evidence type="ECO:0000256" key="8">
    <source>
        <dbReference type="ARBA" id="ARBA00023224"/>
    </source>
</evidence>
<dbReference type="InterPro" id="IPR000611">
    <property type="entry name" value="NPY_rcpt"/>
</dbReference>
<dbReference type="Pfam" id="PF00001">
    <property type="entry name" value="7tm_1"/>
    <property type="match status" value="1"/>
</dbReference>
<dbReference type="PROSITE" id="PS00237">
    <property type="entry name" value="G_PROTEIN_RECEP_F1_1"/>
    <property type="match status" value="1"/>
</dbReference>
<dbReference type="GO" id="GO:0016020">
    <property type="term" value="C:membrane"/>
    <property type="evidence" value="ECO:0007669"/>
    <property type="project" value="UniProtKB-SubCell"/>
</dbReference>
<evidence type="ECO:0000256" key="2">
    <source>
        <dbReference type="ARBA" id="ARBA00010663"/>
    </source>
</evidence>
<evidence type="ECO:0000256" key="6">
    <source>
        <dbReference type="ARBA" id="ARBA00023136"/>
    </source>
</evidence>
<organism evidence="12 13">
    <name type="scientific">Folsomia candida</name>
    <name type="common">Springtail</name>
    <dbReference type="NCBI Taxonomy" id="158441"/>
    <lineage>
        <taxon>Eukaryota</taxon>
        <taxon>Metazoa</taxon>
        <taxon>Ecdysozoa</taxon>
        <taxon>Arthropoda</taxon>
        <taxon>Hexapoda</taxon>
        <taxon>Collembola</taxon>
        <taxon>Entomobryomorpha</taxon>
        <taxon>Isotomoidea</taxon>
        <taxon>Isotomidae</taxon>
        <taxon>Proisotominae</taxon>
        <taxon>Folsomia</taxon>
    </lineage>
</organism>
<name>A0A226EH36_FOLCA</name>